<feature type="signal peptide" evidence="2">
    <location>
        <begin position="1"/>
        <end position="19"/>
    </location>
</feature>
<proteinExistence type="predicted"/>
<organism evidence="3 4">
    <name type="scientific">Thalassobacterium maritimum</name>
    <dbReference type="NCBI Taxonomy" id="3041265"/>
    <lineage>
        <taxon>Bacteria</taxon>
        <taxon>Pseudomonadati</taxon>
        <taxon>Verrucomicrobiota</taxon>
        <taxon>Opitutia</taxon>
        <taxon>Puniceicoccales</taxon>
        <taxon>Coraliomargaritaceae</taxon>
        <taxon>Thalassobacterium</taxon>
    </lineage>
</organism>
<evidence type="ECO:0000313" key="3">
    <source>
        <dbReference type="EMBL" id="MDQ8207392.1"/>
    </source>
</evidence>
<dbReference type="Gene3D" id="2.115.10.20">
    <property type="entry name" value="Glycosyl hydrolase domain, family 43"/>
    <property type="match status" value="1"/>
</dbReference>
<name>A0ABU1AUS0_9BACT</name>
<feature type="chain" id="PRO_5047257758" description="Glycosyl hydrolases family 43" evidence="2">
    <location>
        <begin position="20"/>
        <end position="520"/>
    </location>
</feature>
<evidence type="ECO:0000256" key="1">
    <source>
        <dbReference type="SAM" id="MobiDB-lite"/>
    </source>
</evidence>
<reference evidence="3 4" key="1">
    <citation type="submission" date="2023-04" db="EMBL/GenBank/DDBJ databases">
        <title>A novel bacteria isolated from coastal sediment.</title>
        <authorList>
            <person name="Liu X.-J."/>
            <person name="Du Z.-J."/>
        </authorList>
    </citation>
    <scope>NUCLEOTIDE SEQUENCE [LARGE SCALE GENOMIC DNA]</scope>
    <source>
        <strain evidence="3 4">SDUM461003</strain>
    </source>
</reference>
<sequence>MKNTLMIPLILLSSASALAGEAWTIDTQADWEQAIASHNQLELKDGMASPTAETATFQSALKRFNQKRSAESITFEQSPAWLNWEPTENIGTASMADAPVLLSLGPDDYWMFARYRASGSSSAVKKGKQQGQEGDKEIPAAPLPPFEAESVTLEGFDVELLTTRNSNEFTAPGGLKKSLGGYHAWQSRDMVNWVHHGPITENFSRWMTTAEFVDGKAYFYYDFPNDQDPHLYIDEDLTDGVPGKNMGMAFKDPSHGSDCAIIRDLEGKFHIIYENWDPINARTHAWDSPLAGHAVSPDGLNDFQILAPAVDERTTPTGVMKTYTHPHWKKEDPENYKTSTAEYEVHTPEQNAYGDWASISVGGQYYLFADYDPAGEHGSTSMSVAMFTSSSLDEPFTFFNHVGRGHPDPDVCFAEGRFYLATQQNSDFVSPGPWVETVEVRVGVDTDNDAKVDQWTDWQTVKESYDYTPGFAKQVQKTSASMDLSGLPKGYGFQFEVKMADTTANQSKPVLDKVMLSFAN</sequence>
<dbReference type="InterPro" id="IPR023296">
    <property type="entry name" value="Glyco_hydro_beta-prop_sf"/>
</dbReference>
<comment type="caution">
    <text evidence="3">The sequence shown here is derived from an EMBL/GenBank/DDBJ whole genome shotgun (WGS) entry which is preliminary data.</text>
</comment>
<dbReference type="Proteomes" id="UP001225316">
    <property type="component" value="Unassembled WGS sequence"/>
</dbReference>
<keyword evidence="2" id="KW-0732">Signal</keyword>
<dbReference type="EMBL" id="JARXHW010000013">
    <property type="protein sequence ID" value="MDQ8207392.1"/>
    <property type="molecule type" value="Genomic_DNA"/>
</dbReference>
<accession>A0ABU1AUS0</accession>
<feature type="compositionally biased region" description="Low complexity" evidence="1">
    <location>
        <begin position="122"/>
        <end position="132"/>
    </location>
</feature>
<dbReference type="RefSeq" id="WP_308949529.1">
    <property type="nucleotide sequence ID" value="NZ_JARXHW010000013.1"/>
</dbReference>
<evidence type="ECO:0008006" key="5">
    <source>
        <dbReference type="Google" id="ProtNLM"/>
    </source>
</evidence>
<protein>
    <recommendedName>
        <fullName evidence="5">Glycosyl hydrolases family 43</fullName>
    </recommendedName>
</protein>
<evidence type="ECO:0000256" key="2">
    <source>
        <dbReference type="SAM" id="SignalP"/>
    </source>
</evidence>
<gene>
    <name evidence="3" type="ORF">QEH52_07725</name>
</gene>
<feature type="region of interest" description="Disordered" evidence="1">
    <location>
        <begin position="122"/>
        <end position="143"/>
    </location>
</feature>
<dbReference type="SUPFAM" id="SSF75005">
    <property type="entry name" value="Arabinanase/levansucrase/invertase"/>
    <property type="match status" value="1"/>
</dbReference>
<evidence type="ECO:0000313" key="4">
    <source>
        <dbReference type="Proteomes" id="UP001225316"/>
    </source>
</evidence>
<keyword evidence="4" id="KW-1185">Reference proteome</keyword>